<name>A0A2T3G1B0_9FIRM</name>
<dbReference type="RefSeq" id="WP_106987367.1">
    <property type="nucleotide sequence ID" value="NZ_DAWBWI010000033.1"/>
</dbReference>
<protein>
    <submittedName>
        <fullName evidence="2">Uncharacterized protein</fullName>
    </submittedName>
</protein>
<evidence type="ECO:0000313" key="2">
    <source>
        <dbReference type="EMBL" id="PST41211.1"/>
    </source>
</evidence>
<accession>A0A2T3G1B0</accession>
<proteinExistence type="predicted"/>
<dbReference type="GeneID" id="77470157"/>
<dbReference type="EMBL" id="PYLP01000003">
    <property type="protein sequence ID" value="PST41211.1"/>
    <property type="molecule type" value="Genomic_DNA"/>
</dbReference>
<dbReference type="Proteomes" id="UP000241201">
    <property type="component" value="Unassembled WGS sequence"/>
</dbReference>
<reference evidence="3" key="1">
    <citation type="submission" date="2018-03" db="EMBL/GenBank/DDBJ databases">
        <title>Lachnoclostridium SNUG30370 gen.nov., sp.nov., isolated from human faeces.</title>
        <authorList>
            <person name="Seo B."/>
            <person name="Jeon K."/>
            <person name="Ko G."/>
        </authorList>
    </citation>
    <scope>NUCLEOTIDE SEQUENCE [LARGE SCALE GENOMIC DNA]</scope>
    <source>
        <strain evidence="3">SNUG30370</strain>
    </source>
</reference>
<reference evidence="1" key="3">
    <citation type="submission" date="2021-10" db="EMBL/GenBank/DDBJ databases">
        <title>Collection of gut derived symbiotic bacterial strains cultured from healthy donors.</title>
        <authorList>
            <person name="Lin H."/>
            <person name="Littmann E."/>
            <person name="Kohout C."/>
            <person name="Pamer E.G."/>
        </authorList>
    </citation>
    <scope>NUCLEOTIDE SEQUENCE</scope>
    <source>
        <strain evidence="1">DFI.4.48</strain>
    </source>
</reference>
<dbReference type="EMBL" id="JAJDKZ010000002">
    <property type="protein sequence ID" value="MCB8609227.1"/>
    <property type="molecule type" value="Genomic_DNA"/>
</dbReference>
<sequence>MNNVVHFNMILEINQLLKENNIEYSIHGVGGCTCCGLELRQEGKSYPTDKILEVINGYLKNHWIYVQENKYQPGFLTIHSKFDKKP</sequence>
<comment type="caution">
    <text evidence="2">The sequence shown here is derived from an EMBL/GenBank/DDBJ whole genome shotgun (WGS) entry which is preliminary data.</text>
</comment>
<evidence type="ECO:0000313" key="1">
    <source>
        <dbReference type="EMBL" id="MCB8609227.1"/>
    </source>
</evidence>
<keyword evidence="3" id="KW-1185">Reference proteome</keyword>
<dbReference type="Proteomes" id="UP001198439">
    <property type="component" value="Unassembled WGS sequence"/>
</dbReference>
<organism evidence="2 3">
    <name type="scientific">Faecalibacillus faecis</name>
    <dbReference type="NCBI Taxonomy" id="1982628"/>
    <lineage>
        <taxon>Bacteria</taxon>
        <taxon>Bacillati</taxon>
        <taxon>Bacillota</taxon>
        <taxon>Erysipelotrichia</taxon>
        <taxon>Erysipelotrichales</taxon>
        <taxon>Coprobacillaceae</taxon>
        <taxon>Faecalibacillus</taxon>
    </lineage>
</organism>
<reference evidence="2" key="2">
    <citation type="journal article" date="2019" name="Int. J. Syst. Evol. Microbiol.">
        <title>Faecalibacillus intestinalis gen. nov., sp. nov. and Faecalibacillus faecis sp. nov., isolated from human faeces.</title>
        <authorList>
            <person name="Seo B."/>
            <person name="Jeon K."/>
            <person name="Baek I."/>
            <person name="Lee Y.M."/>
            <person name="Baek K."/>
            <person name="Ko G."/>
        </authorList>
    </citation>
    <scope>NUCLEOTIDE SEQUENCE</scope>
    <source>
        <strain evidence="2">SNUG30370</strain>
    </source>
</reference>
<dbReference type="AlphaFoldDB" id="A0A2T3G1B0"/>
<evidence type="ECO:0000313" key="3">
    <source>
        <dbReference type="Proteomes" id="UP000241201"/>
    </source>
</evidence>
<gene>
    <name evidence="2" type="ORF">C7U55_03440</name>
    <name evidence="1" type="ORF">LJD69_01295</name>
</gene>